<evidence type="ECO:0000313" key="1">
    <source>
        <dbReference type="EMBL" id="KAF2249910.1"/>
    </source>
</evidence>
<name>A0A6A6IK18_9PLEO</name>
<organism evidence="1 2">
    <name type="scientific">Trematosphaeria pertusa</name>
    <dbReference type="NCBI Taxonomy" id="390896"/>
    <lineage>
        <taxon>Eukaryota</taxon>
        <taxon>Fungi</taxon>
        <taxon>Dikarya</taxon>
        <taxon>Ascomycota</taxon>
        <taxon>Pezizomycotina</taxon>
        <taxon>Dothideomycetes</taxon>
        <taxon>Pleosporomycetidae</taxon>
        <taxon>Pleosporales</taxon>
        <taxon>Massarineae</taxon>
        <taxon>Trematosphaeriaceae</taxon>
        <taxon>Trematosphaeria</taxon>
    </lineage>
</organism>
<feature type="non-terminal residue" evidence="1">
    <location>
        <position position="99"/>
    </location>
</feature>
<accession>A0A6A6IK18</accession>
<dbReference type="EMBL" id="ML987194">
    <property type="protein sequence ID" value="KAF2249910.1"/>
    <property type="molecule type" value="Genomic_DNA"/>
</dbReference>
<dbReference type="AlphaFoldDB" id="A0A6A6IK18"/>
<reference evidence="1" key="1">
    <citation type="journal article" date="2020" name="Stud. Mycol.">
        <title>101 Dothideomycetes genomes: a test case for predicting lifestyles and emergence of pathogens.</title>
        <authorList>
            <person name="Haridas S."/>
            <person name="Albert R."/>
            <person name="Binder M."/>
            <person name="Bloem J."/>
            <person name="Labutti K."/>
            <person name="Salamov A."/>
            <person name="Andreopoulos B."/>
            <person name="Baker S."/>
            <person name="Barry K."/>
            <person name="Bills G."/>
            <person name="Bluhm B."/>
            <person name="Cannon C."/>
            <person name="Castanera R."/>
            <person name="Culley D."/>
            <person name="Daum C."/>
            <person name="Ezra D."/>
            <person name="Gonzalez J."/>
            <person name="Henrissat B."/>
            <person name="Kuo A."/>
            <person name="Liang C."/>
            <person name="Lipzen A."/>
            <person name="Lutzoni F."/>
            <person name="Magnuson J."/>
            <person name="Mondo S."/>
            <person name="Nolan M."/>
            <person name="Ohm R."/>
            <person name="Pangilinan J."/>
            <person name="Park H.-J."/>
            <person name="Ramirez L."/>
            <person name="Alfaro M."/>
            <person name="Sun H."/>
            <person name="Tritt A."/>
            <person name="Yoshinaga Y."/>
            <person name="Zwiers L.-H."/>
            <person name="Turgeon B."/>
            <person name="Goodwin S."/>
            <person name="Spatafora J."/>
            <person name="Crous P."/>
            <person name="Grigoriev I."/>
        </authorList>
    </citation>
    <scope>NUCLEOTIDE SEQUENCE</scope>
    <source>
        <strain evidence="1">CBS 122368</strain>
    </source>
</reference>
<dbReference type="GeneID" id="54576005"/>
<feature type="non-terminal residue" evidence="1">
    <location>
        <position position="1"/>
    </location>
</feature>
<keyword evidence="2" id="KW-1185">Reference proteome</keyword>
<dbReference type="Proteomes" id="UP000800094">
    <property type="component" value="Unassembled WGS sequence"/>
</dbReference>
<gene>
    <name evidence="1" type="ORF">BU26DRAFT_388917</name>
</gene>
<dbReference type="OrthoDB" id="3497702at2759"/>
<protein>
    <submittedName>
        <fullName evidence="1">Uncharacterized protein</fullName>
    </submittedName>
</protein>
<proteinExistence type="predicted"/>
<evidence type="ECO:0000313" key="2">
    <source>
        <dbReference type="Proteomes" id="UP000800094"/>
    </source>
</evidence>
<dbReference type="RefSeq" id="XP_033684914.1">
    <property type="nucleotide sequence ID" value="XM_033822675.1"/>
</dbReference>
<sequence length="99" mass="10042">LTFSVANDVSGANAASDILLDGTPLLYGDAFANTALDRNGAIIATSAQLTTIVPGVLCVVLDAAGGQVGLLNEQRTFLELDRVAGQAVETDVGGFVMSC</sequence>